<dbReference type="GO" id="GO:0016491">
    <property type="term" value="F:oxidoreductase activity"/>
    <property type="evidence" value="ECO:0007669"/>
    <property type="project" value="InterPro"/>
</dbReference>
<dbReference type="AlphaFoldDB" id="A0A8H4UD95"/>
<dbReference type="SUPFAM" id="SSF52833">
    <property type="entry name" value="Thioredoxin-like"/>
    <property type="match status" value="1"/>
</dbReference>
<dbReference type="OrthoDB" id="1930760at2759"/>
<keyword evidence="3" id="KW-1185">Reference proteome</keyword>
<sequence>MVVDIVIHGDILCPWCFLQKKSLQEAMERYQALHPEIQFDVRWKPFLLYPTLRRGLYFPTRSYNTTKLTWTGDKRTLYEKTIPPEKLHLLTSRLQQVGARHAVTFAVTGTTGPSQPAHRLLALTLSSRGAAVQAAVVDALFRGHFERGADIADGEWLVSVGTAVGGLREAAVRAALRSDEAGRMLEEEVRSASVGGVEAVPCVTVQGRFRVGGYQDADVFEALFDKIRREGR</sequence>
<dbReference type="Gene3D" id="3.40.30.10">
    <property type="entry name" value="Glutaredoxin"/>
    <property type="match status" value="1"/>
</dbReference>
<accession>A0A8H4UD95</accession>
<reference evidence="2" key="1">
    <citation type="journal article" date="2020" name="BMC Genomics">
        <title>Correction to: Identification and distribution of gene clusters required for synthesis of sphingolipid metabolism inhibitors in diverse species of the filamentous fungus Fusarium.</title>
        <authorList>
            <person name="Kim H.S."/>
            <person name="Lohmar J.M."/>
            <person name="Busman M."/>
            <person name="Brown D.W."/>
            <person name="Naumann T.A."/>
            <person name="Divon H.H."/>
            <person name="Lysoe E."/>
            <person name="Uhlig S."/>
            <person name="Proctor R.H."/>
        </authorList>
    </citation>
    <scope>NUCLEOTIDE SEQUENCE</scope>
    <source>
        <strain evidence="2">NRRL 22465</strain>
    </source>
</reference>
<dbReference type="PANTHER" id="PTHR13887:SF41">
    <property type="entry name" value="THIOREDOXIN SUPERFAMILY PROTEIN"/>
    <property type="match status" value="1"/>
</dbReference>
<evidence type="ECO:0000259" key="1">
    <source>
        <dbReference type="Pfam" id="PF01323"/>
    </source>
</evidence>
<evidence type="ECO:0000313" key="3">
    <source>
        <dbReference type="Proteomes" id="UP000635477"/>
    </source>
</evidence>
<dbReference type="InterPro" id="IPR001853">
    <property type="entry name" value="DSBA-like_thioredoxin_dom"/>
</dbReference>
<proteinExistence type="predicted"/>
<comment type="caution">
    <text evidence="2">The sequence shown here is derived from an EMBL/GenBank/DDBJ whole genome shotgun (WGS) entry which is preliminary data.</text>
</comment>
<feature type="domain" description="DSBA-like thioredoxin" evidence="1">
    <location>
        <begin position="5"/>
        <end position="222"/>
    </location>
</feature>
<dbReference type="EMBL" id="JABEYC010000767">
    <property type="protein sequence ID" value="KAF4974346.1"/>
    <property type="molecule type" value="Genomic_DNA"/>
</dbReference>
<dbReference type="CDD" id="cd03024">
    <property type="entry name" value="DsbA_FrnE"/>
    <property type="match status" value="1"/>
</dbReference>
<organism evidence="2 3">
    <name type="scientific">Fusarium zealandicum</name>
    <dbReference type="NCBI Taxonomy" id="1053134"/>
    <lineage>
        <taxon>Eukaryota</taxon>
        <taxon>Fungi</taxon>
        <taxon>Dikarya</taxon>
        <taxon>Ascomycota</taxon>
        <taxon>Pezizomycotina</taxon>
        <taxon>Sordariomycetes</taxon>
        <taxon>Hypocreomycetidae</taxon>
        <taxon>Hypocreales</taxon>
        <taxon>Nectriaceae</taxon>
        <taxon>Fusarium</taxon>
        <taxon>Fusarium staphyleae species complex</taxon>
    </lineage>
</organism>
<dbReference type="PANTHER" id="PTHR13887">
    <property type="entry name" value="GLUTATHIONE S-TRANSFERASE KAPPA"/>
    <property type="match status" value="1"/>
</dbReference>
<name>A0A8H4UD95_9HYPO</name>
<dbReference type="InterPro" id="IPR036249">
    <property type="entry name" value="Thioredoxin-like_sf"/>
</dbReference>
<reference evidence="2" key="2">
    <citation type="submission" date="2020-05" db="EMBL/GenBank/DDBJ databases">
        <authorList>
            <person name="Kim H.-S."/>
            <person name="Proctor R.H."/>
            <person name="Brown D.W."/>
        </authorList>
    </citation>
    <scope>NUCLEOTIDE SEQUENCE</scope>
    <source>
        <strain evidence="2">NRRL 22465</strain>
    </source>
</reference>
<evidence type="ECO:0000313" key="2">
    <source>
        <dbReference type="EMBL" id="KAF4974346.1"/>
    </source>
</evidence>
<dbReference type="Proteomes" id="UP000635477">
    <property type="component" value="Unassembled WGS sequence"/>
</dbReference>
<dbReference type="Pfam" id="PF01323">
    <property type="entry name" value="DSBA"/>
    <property type="match status" value="1"/>
</dbReference>
<gene>
    <name evidence="2" type="ORF">FZEAL_8744</name>
</gene>
<protein>
    <recommendedName>
        <fullName evidence="1">DSBA-like thioredoxin domain-containing protein</fullName>
    </recommendedName>
</protein>